<dbReference type="Gramene" id="AET3Gv21019600.6">
    <property type="protein sequence ID" value="AET3Gv21019600.6"/>
    <property type="gene ID" value="AET3Gv21019600"/>
</dbReference>
<sequence length="94" mass="10621">MTSMRRNLWGELDALEDDMDFESNSVPSYLQLDKETDIDSEPNFPVAPSGHAPANRQQNMGFSPRTCDCRQWLQRLLNCGQDKSWTAGFAGSHV</sequence>
<dbReference type="EnsemblPlants" id="AET3Gv21019600.1">
    <property type="protein sequence ID" value="AET3Gv21019600.1"/>
    <property type="gene ID" value="AET3Gv21019600"/>
</dbReference>
<evidence type="ECO:0000256" key="1">
    <source>
        <dbReference type="SAM" id="MobiDB-lite"/>
    </source>
</evidence>
<dbReference type="Gramene" id="AET3Gv21019600.1">
    <property type="protein sequence ID" value="AET3Gv21019600.1"/>
    <property type="gene ID" value="AET3Gv21019600"/>
</dbReference>
<feature type="region of interest" description="Disordered" evidence="1">
    <location>
        <begin position="38"/>
        <end position="59"/>
    </location>
</feature>
<reference evidence="2" key="5">
    <citation type="journal article" date="2021" name="G3 (Bethesda)">
        <title>Aegilops tauschii genome assembly Aet v5.0 features greater sequence contiguity and improved annotation.</title>
        <authorList>
            <person name="Wang L."/>
            <person name="Zhu T."/>
            <person name="Rodriguez J.C."/>
            <person name="Deal K.R."/>
            <person name="Dubcovsky J."/>
            <person name="McGuire P.E."/>
            <person name="Lux T."/>
            <person name="Spannagl M."/>
            <person name="Mayer K.F.X."/>
            <person name="Baldrich P."/>
            <person name="Meyers B.C."/>
            <person name="Huo N."/>
            <person name="Gu Y.Q."/>
            <person name="Zhou H."/>
            <person name="Devos K.M."/>
            <person name="Bennetzen J.L."/>
            <person name="Unver T."/>
            <person name="Budak H."/>
            <person name="Gulick P.J."/>
            <person name="Galiba G."/>
            <person name="Kalapos B."/>
            <person name="Nelson D.R."/>
            <person name="Li P."/>
            <person name="You F.M."/>
            <person name="Luo M.C."/>
            <person name="Dvorak J."/>
        </authorList>
    </citation>
    <scope>NUCLEOTIDE SEQUENCE [LARGE SCALE GENOMIC DNA]</scope>
    <source>
        <strain evidence="2">cv. AL8/78</strain>
    </source>
</reference>
<dbReference type="EnsemblPlants" id="AET3Gv21019600.2">
    <property type="protein sequence ID" value="AET3Gv21019600.2"/>
    <property type="gene ID" value="AET3Gv21019600"/>
</dbReference>
<dbReference type="Proteomes" id="UP000015105">
    <property type="component" value="Chromosome 3D"/>
</dbReference>
<evidence type="ECO:0000313" key="3">
    <source>
        <dbReference type="Proteomes" id="UP000015105"/>
    </source>
</evidence>
<dbReference type="Gramene" id="AET3Gv21019600.2">
    <property type="protein sequence ID" value="AET3Gv21019600.2"/>
    <property type="gene ID" value="AET3Gv21019600"/>
</dbReference>
<organism evidence="2 3">
    <name type="scientific">Aegilops tauschii subsp. strangulata</name>
    <name type="common">Goatgrass</name>
    <dbReference type="NCBI Taxonomy" id="200361"/>
    <lineage>
        <taxon>Eukaryota</taxon>
        <taxon>Viridiplantae</taxon>
        <taxon>Streptophyta</taxon>
        <taxon>Embryophyta</taxon>
        <taxon>Tracheophyta</taxon>
        <taxon>Spermatophyta</taxon>
        <taxon>Magnoliopsida</taxon>
        <taxon>Liliopsida</taxon>
        <taxon>Poales</taxon>
        <taxon>Poaceae</taxon>
        <taxon>BOP clade</taxon>
        <taxon>Pooideae</taxon>
        <taxon>Triticodae</taxon>
        <taxon>Triticeae</taxon>
        <taxon>Triticinae</taxon>
        <taxon>Aegilops</taxon>
    </lineage>
</organism>
<dbReference type="EnsemblPlants" id="AET3Gv21019600.12">
    <property type="protein sequence ID" value="AET3Gv21019600.12"/>
    <property type="gene ID" value="AET3Gv21019600"/>
</dbReference>
<dbReference type="AlphaFoldDB" id="A0A453GHA5"/>
<dbReference type="EnsemblPlants" id="AET3Gv21019600.6">
    <property type="protein sequence ID" value="AET3Gv21019600.6"/>
    <property type="gene ID" value="AET3Gv21019600"/>
</dbReference>
<dbReference type="STRING" id="200361.A0A453GHA5"/>
<dbReference type="Gramene" id="AET3Gv21019600.11">
    <property type="protein sequence ID" value="AET3Gv21019600.11"/>
    <property type="gene ID" value="AET3Gv21019600"/>
</dbReference>
<dbReference type="EnsemblPlants" id="AET3Gv21019600.11">
    <property type="protein sequence ID" value="AET3Gv21019600.11"/>
    <property type="gene ID" value="AET3Gv21019600"/>
</dbReference>
<keyword evidence="3" id="KW-1185">Reference proteome</keyword>
<reference evidence="2" key="3">
    <citation type="journal article" date="2017" name="Nature">
        <title>Genome sequence of the progenitor of the wheat D genome Aegilops tauschii.</title>
        <authorList>
            <person name="Luo M.C."/>
            <person name="Gu Y.Q."/>
            <person name="Puiu D."/>
            <person name="Wang H."/>
            <person name="Twardziok S.O."/>
            <person name="Deal K.R."/>
            <person name="Huo N."/>
            <person name="Zhu T."/>
            <person name="Wang L."/>
            <person name="Wang Y."/>
            <person name="McGuire P.E."/>
            <person name="Liu S."/>
            <person name="Long H."/>
            <person name="Ramasamy R.K."/>
            <person name="Rodriguez J.C."/>
            <person name="Van S.L."/>
            <person name="Yuan L."/>
            <person name="Wang Z."/>
            <person name="Xia Z."/>
            <person name="Xiao L."/>
            <person name="Anderson O.D."/>
            <person name="Ouyang S."/>
            <person name="Liang Y."/>
            <person name="Zimin A.V."/>
            <person name="Pertea G."/>
            <person name="Qi P."/>
            <person name="Bennetzen J.L."/>
            <person name="Dai X."/>
            <person name="Dawson M.W."/>
            <person name="Muller H.G."/>
            <person name="Kugler K."/>
            <person name="Rivarola-Duarte L."/>
            <person name="Spannagl M."/>
            <person name="Mayer K.F.X."/>
            <person name="Lu F.H."/>
            <person name="Bevan M.W."/>
            <person name="Leroy P."/>
            <person name="Li P."/>
            <person name="You F.M."/>
            <person name="Sun Q."/>
            <person name="Liu Z."/>
            <person name="Lyons E."/>
            <person name="Wicker T."/>
            <person name="Salzberg S.L."/>
            <person name="Devos K.M."/>
            <person name="Dvorak J."/>
        </authorList>
    </citation>
    <scope>NUCLEOTIDE SEQUENCE [LARGE SCALE GENOMIC DNA]</scope>
    <source>
        <strain evidence="2">cv. AL8/78</strain>
    </source>
</reference>
<evidence type="ECO:0000313" key="2">
    <source>
        <dbReference type="EnsemblPlants" id="AET3Gv21019600.6"/>
    </source>
</evidence>
<dbReference type="Gramene" id="AET3Gv21019600.12">
    <property type="protein sequence ID" value="AET3Gv21019600.12"/>
    <property type="gene ID" value="AET3Gv21019600"/>
</dbReference>
<reference evidence="3" key="1">
    <citation type="journal article" date="2014" name="Science">
        <title>Ancient hybridizations among the ancestral genomes of bread wheat.</title>
        <authorList>
            <consortium name="International Wheat Genome Sequencing Consortium,"/>
            <person name="Marcussen T."/>
            <person name="Sandve S.R."/>
            <person name="Heier L."/>
            <person name="Spannagl M."/>
            <person name="Pfeifer M."/>
            <person name="Jakobsen K.S."/>
            <person name="Wulff B.B."/>
            <person name="Steuernagel B."/>
            <person name="Mayer K.F."/>
            <person name="Olsen O.A."/>
        </authorList>
    </citation>
    <scope>NUCLEOTIDE SEQUENCE [LARGE SCALE GENOMIC DNA]</scope>
    <source>
        <strain evidence="3">cv. AL8/78</strain>
    </source>
</reference>
<protein>
    <submittedName>
        <fullName evidence="2">Uncharacterized protein</fullName>
    </submittedName>
</protein>
<proteinExistence type="predicted"/>
<accession>A0A453GHA5</accession>
<reference evidence="2" key="4">
    <citation type="submission" date="2019-03" db="UniProtKB">
        <authorList>
            <consortium name="EnsemblPlants"/>
        </authorList>
    </citation>
    <scope>IDENTIFICATION</scope>
</reference>
<reference evidence="3" key="2">
    <citation type="journal article" date="2017" name="Nat. Plants">
        <title>The Aegilops tauschii genome reveals multiple impacts of transposons.</title>
        <authorList>
            <person name="Zhao G."/>
            <person name="Zou C."/>
            <person name="Li K."/>
            <person name="Wang K."/>
            <person name="Li T."/>
            <person name="Gao L."/>
            <person name="Zhang X."/>
            <person name="Wang H."/>
            <person name="Yang Z."/>
            <person name="Liu X."/>
            <person name="Jiang W."/>
            <person name="Mao L."/>
            <person name="Kong X."/>
            <person name="Jiao Y."/>
            <person name="Jia J."/>
        </authorList>
    </citation>
    <scope>NUCLEOTIDE SEQUENCE [LARGE SCALE GENOMIC DNA]</scope>
    <source>
        <strain evidence="3">cv. AL8/78</strain>
    </source>
</reference>
<name>A0A453GHA5_AEGTS</name>